<sequence>MGSVRAKGHFRPPGAGRDRFTPIARRLVEAVFAHEFELHGYTWGSMP</sequence>
<dbReference type="Proteomes" id="UP001585053">
    <property type="component" value="Unassembled WGS sequence"/>
</dbReference>
<reference evidence="1 2" key="1">
    <citation type="submission" date="2024-01" db="EMBL/GenBank/DDBJ databases">
        <title>Genome mining of biosynthetic gene clusters to explore secondary metabolites of Streptomyces sp.</title>
        <authorList>
            <person name="Baig A."/>
            <person name="Ajitkumar Shintre N."/>
            <person name="Kumar H."/>
            <person name="Anbarasu A."/>
            <person name="Ramaiah S."/>
        </authorList>
    </citation>
    <scope>NUCLEOTIDE SEQUENCE [LARGE SCALE GENOMIC DNA]</scope>
    <source>
        <strain evidence="1 2">A01</strain>
    </source>
</reference>
<organism evidence="1 2">
    <name type="scientific">Nocardiopsis alba</name>
    <dbReference type="NCBI Taxonomy" id="53437"/>
    <lineage>
        <taxon>Bacteria</taxon>
        <taxon>Bacillati</taxon>
        <taxon>Actinomycetota</taxon>
        <taxon>Actinomycetes</taxon>
        <taxon>Streptosporangiales</taxon>
        <taxon>Nocardiopsidaceae</taxon>
        <taxon>Nocardiopsis</taxon>
    </lineage>
</organism>
<name>A0ABV5DPD0_9ACTN</name>
<evidence type="ECO:0000313" key="1">
    <source>
        <dbReference type="EMBL" id="MFB8766433.1"/>
    </source>
</evidence>
<evidence type="ECO:0000313" key="2">
    <source>
        <dbReference type="Proteomes" id="UP001585053"/>
    </source>
</evidence>
<protein>
    <submittedName>
        <fullName evidence="1">Uncharacterized protein</fullName>
    </submittedName>
</protein>
<proteinExistence type="predicted"/>
<accession>A0ABV5DPD0</accession>
<comment type="caution">
    <text evidence="1">The sequence shown here is derived from an EMBL/GenBank/DDBJ whole genome shotgun (WGS) entry which is preliminary data.</text>
</comment>
<dbReference type="RefSeq" id="WP_376736643.1">
    <property type="nucleotide sequence ID" value="NZ_JAYMRS010000001.1"/>
</dbReference>
<gene>
    <name evidence="1" type="ORF">VSQ78_01875</name>
</gene>
<dbReference type="EMBL" id="JAYMRS010000001">
    <property type="protein sequence ID" value="MFB8766433.1"/>
    <property type="molecule type" value="Genomic_DNA"/>
</dbReference>
<keyword evidence="2" id="KW-1185">Reference proteome</keyword>